<dbReference type="PATRIC" id="fig|649747.3.peg.2952"/>
<gene>
    <name evidence="1" type="ORF">HMPREF0083_03260</name>
</gene>
<organism evidence="1 2">
    <name type="scientific">Aneurinibacillus aneurinilyticus ATCC 12856</name>
    <dbReference type="NCBI Taxonomy" id="649747"/>
    <lineage>
        <taxon>Bacteria</taxon>
        <taxon>Bacillati</taxon>
        <taxon>Bacillota</taxon>
        <taxon>Bacilli</taxon>
        <taxon>Bacillales</taxon>
        <taxon>Paenibacillaceae</taxon>
        <taxon>Aneurinibacillus group</taxon>
        <taxon>Aneurinibacillus</taxon>
    </lineage>
</organism>
<reference evidence="1 2" key="1">
    <citation type="submission" date="2013-08" db="EMBL/GenBank/DDBJ databases">
        <authorList>
            <person name="Weinstock G."/>
            <person name="Sodergren E."/>
            <person name="Wylie T."/>
            <person name="Fulton L."/>
            <person name="Fulton R."/>
            <person name="Fronick C."/>
            <person name="O'Laughlin M."/>
            <person name="Godfrey J."/>
            <person name="Miner T."/>
            <person name="Herter B."/>
            <person name="Appelbaum E."/>
            <person name="Cordes M."/>
            <person name="Lek S."/>
            <person name="Wollam A."/>
            <person name="Pepin K.H."/>
            <person name="Palsikar V.B."/>
            <person name="Mitreva M."/>
            <person name="Wilson R.K."/>
        </authorList>
    </citation>
    <scope>NUCLEOTIDE SEQUENCE [LARGE SCALE GENOMIC DNA]</scope>
    <source>
        <strain evidence="1 2">ATCC 12856</strain>
    </source>
</reference>
<dbReference type="STRING" id="649747.HMPREF0083_03260"/>
<sequence>MGKEVLVKKGILFKKTNYYITRRKRKNKVECFQNNFFIGKNFIGQSI</sequence>
<dbReference type="AlphaFoldDB" id="U1X129"/>
<dbReference type="EMBL" id="AWSJ01000197">
    <property type="protein sequence ID" value="ERI08685.1"/>
    <property type="molecule type" value="Genomic_DNA"/>
</dbReference>
<protein>
    <submittedName>
        <fullName evidence="1">Uncharacterized protein</fullName>
    </submittedName>
</protein>
<comment type="caution">
    <text evidence="1">The sequence shown here is derived from an EMBL/GenBank/DDBJ whole genome shotgun (WGS) entry which is preliminary data.</text>
</comment>
<name>U1X129_ANEAE</name>
<evidence type="ECO:0000313" key="1">
    <source>
        <dbReference type="EMBL" id="ERI08685.1"/>
    </source>
</evidence>
<evidence type="ECO:0000313" key="2">
    <source>
        <dbReference type="Proteomes" id="UP000016511"/>
    </source>
</evidence>
<dbReference type="HOGENOM" id="CLU_3164006_0_0_9"/>
<proteinExistence type="predicted"/>
<dbReference type="Proteomes" id="UP000016511">
    <property type="component" value="Unassembled WGS sequence"/>
</dbReference>
<keyword evidence="2" id="KW-1185">Reference proteome</keyword>
<accession>U1X129</accession>